<evidence type="ECO:0000256" key="9">
    <source>
        <dbReference type="ARBA" id="ARBA00023136"/>
    </source>
</evidence>
<keyword evidence="8 11" id="KW-1133">Transmembrane helix</keyword>
<comment type="subcellular location">
    <subcellularLocation>
        <location evidence="1">Endoplasmic reticulum membrane</location>
        <topology evidence="1">Multi-pass membrane protein</topology>
    </subcellularLocation>
</comment>
<feature type="transmembrane region" description="Helical" evidence="11">
    <location>
        <begin position="626"/>
        <end position="646"/>
    </location>
</feature>
<feature type="region of interest" description="Disordered" evidence="10">
    <location>
        <begin position="423"/>
        <end position="474"/>
    </location>
</feature>
<evidence type="ECO:0000256" key="5">
    <source>
        <dbReference type="ARBA" id="ARBA00022692"/>
    </source>
</evidence>
<keyword evidence="13" id="KW-1185">Reference proteome</keyword>
<evidence type="ECO:0000256" key="3">
    <source>
        <dbReference type="ARBA" id="ARBA00012132"/>
    </source>
</evidence>
<feature type="transmembrane region" description="Helical" evidence="11">
    <location>
        <begin position="805"/>
        <end position="824"/>
    </location>
</feature>
<dbReference type="GO" id="GO:0043048">
    <property type="term" value="P:dolichyl monophosphate biosynthetic process"/>
    <property type="evidence" value="ECO:0007669"/>
    <property type="project" value="TreeGrafter"/>
</dbReference>
<feature type="transmembrane region" description="Helical" evidence="11">
    <location>
        <begin position="531"/>
        <end position="549"/>
    </location>
</feature>
<proteinExistence type="inferred from homology"/>
<feature type="transmembrane region" description="Helical" evidence="11">
    <location>
        <begin position="679"/>
        <end position="695"/>
    </location>
</feature>
<evidence type="ECO:0000256" key="10">
    <source>
        <dbReference type="SAM" id="MobiDB-lite"/>
    </source>
</evidence>
<evidence type="ECO:0000256" key="8">
    <source>
        <dbReference type="ARBA" id="ARBA00022989"/>
    </source>
</evidence>
<dbReference type="Proteomes" id="UP001303473">
    <property type="component" value="Unassembled WGS sequence"/>
</dbReference>
<sequence>MADHLKPPSTPPTANNAASEDANALRILSRSPHPYHRQNFELLEPSDRLIYRPNAAAPTTDQISASTPGTTGSDSGTEADDEHFLRGLPAPKARLHKGLRGRNETFSGASTPLLSSGVFEENEGRRVPLKIDRDAFVQDKRKPAAERTRRRKEVLRRTVEVLLLIFQGGLLASNREVRPLLRLYRKELVSIGCVFSSLVVAYPLRLVVWAYRQGKPSRPIPISIPTSFDPAPLLYPPSIPLSVSFLVAQHVRGVVLPNLVLSICALPKSLIPATHYLHCYSSVHWALSCIPLYLTGSTLVHDQGLPQETLVLLYPLHQTLCLILHYLTTTSLLTAELQLLSVALINVLLLAQSPQAVILKGVLWGGGLGLIIACSHVIKWGIDLARVPKWRFKRVPTPSKGTSTFRMLRQLWSSRQRRRESFTDFDDSYSETGSSSDEERDARKFPSKRKTRASSMSQTTPATLSPATPSDVRFMPISTPKSSRTFPLSALGRLRNRSASCTPSGRRKRATSSSVRAFFSLTQAQATLRKWMYAGYAYLCIVTTILVGIREYVKRYALSDREPIGWALGYLFGDIPWFRFQVVKANLESWICLPPRSEDVHTAESCHMGWVQHVRHASLGAANTRLFLSAYWLAIIITGLAIVFRLSPIYEVDTRRKVFHFMMVGMFLPAIFIDPTYIALALSLMLAIFLVLDLLRASQLPPLSKPIASFLTPYVDGRDLRGPVVISHIFLLIGCAIPLWLSLAALPRTRTEDALDRWEVPTRDISMVSGVVCVGLGDAAASLIGRRWGHHKWFWGGGKSLEGSLAFAAAVFAGLMAASVWLRIGGWPWPLLTPNEVEVGGLDNILGLFRQWSVWSRTAQKTAICASMASLTEAVLTGGNDNVVVPVVLWTCVKSMGL</sequence>
<protein>
    <recommendedName>
        <fullName evidence="3">dolichol kinase</fullName>
        <ecNumber evidence="3">2.7.1.108</ecNumber>
    </recommendedName>
</protein>
<feature type="transmembrane region" description="Helical" evidence="11">
    <location>
        <begin position="188"/>
        <end position="208"/>
    </location>
</feature>
<dbReference type="PANTHER" id="PTHR13205:SF15">
    <property type="entry name" value="DOLICHOL KINASE"/>
    <property type="match status" value="1"/>
</dbReference>
<feature type="transmembrane region" description="Helical" evidence="11">
    <location>
        <begin position="765"/>
        <end position="784"/>
    </location>
</feature>
<name>A0AAN6MZ11_9PEZI</name>
<comment type="similarity">
    <text evidence="2">Belongs to the polyprenol kinase family.</text>
</comment>
<dbReference type="EC" id="2.7.1.108" evidence="3"/>
<dbReference type="GO" id="GO:0005789">
    <property type="term" value="C:endoplasmic reticulum membrane"/>
    <property type="evidence" value="ECO:0007669"/>
    <property type="project" value="UniProtKB-SubCell"/>
</dbReference>
<feature type="region of interest" description="Disordered" evidence="10">
    <location>
        <begin position="56"/>
        <end position="82"/>
    </location>
</feature>
<feature type="region of interest" description="Disordered" evidence="10">
    <location>
        <begin position="1"/>
        <end position="23"/>
    </location>
</feature>
<feature type="compositionally biased region" description="Low complexity" evidence="10">
    <location>
        <begin position="459"/>
        <end position="470"/>
    </location>
</feature>
<feature type="transmembrane region" description="Helical" evidence="11">
    <location>
        <begin position="724"/>
        <end position="745"/>
    </location>
</feature>
<evidence type="ECO:0000313" key="13">
    <source>
        <dbReference type="Proteomes" id="UP001303473"/>
    </source>
</evidence>
<gene>
    <name evidence="12" type="ORF">QBC46DRAFT_395788</name>
</gene>
<organism evidence="12 13">
    <name type="scientific">Diplogelasinospora grovesii</name>
    <dbReference type="NCBI Taxonomy" id="303347"/>
    <lineage>
        <taxon>Eukaryota</taxon>
        <taxon>Fungi</taxon>
        <taxon>Dikarya</taxon>
        <taxon>Ascomycota</taxon>
        <taxon>Pezizomycotina</taxon>
        <taxon>Sordariomycetes</taxon>
        <taxon>Sordariomycetidae</taxon>
        <taxon>Sordariales</taxon>
        <taxon>Diplogelasinosporaceae</taxon>
        <taxon>Diplogelasinospora</taxon>
    </lineage>
</organism>
<evidence type="ECO:0000256" key="1">
    <source>
        <dbReference type="ARBA" id="ARBA00004477"/>
    </source>
</evidence>
<reference evidence="13" key="1">
    <citation type="journal article" date="2023" name="Mol. Phylogenet. Evol.">
        <title>Genome-scale phylogeny and comparative genomics of the fungal order Sordariales.</title>
        <authorList>
            <person name="Hensen N."/>
            <person name="Bonometti L."/>
            <person name="Westerberg I."/>
            <person name="Brannstrom I.O."/>
            <person name="Guillou S."/>
            <person name="Cros-Aarteil S."/>
            <person name="Calhoun S."/>
            <person name="Haridas S."/>
            <person name="Kuo A."/>
            <person name="Mondo S."/>
            <person name="Pangilinan J."/>
            <person name="Riley R."/>
            <person name="LaButti K."/>
            <person name="Andreopoulos B."/>
            <person name="Lipzen A."/>
            <person name="Chen C."/>
            <person name="Yan M."/>
            <person name="Daum C."/>
            <person name="Ng V."/>
            <person name="Clum A."/>
            <person name="Steindorff A."/>
            <person name="Ohm R.A."/>
            <person name="Martin F."/>
            <person name="Silar P."/>
            <person name="Natvig D.O."/>
            <person name="Lalanne C."/>
            <person name="Gautier V."/>
            <person name="Ament-Velasquez S.L."/>
            <person name="Kruys A."/>
            <person name="Hutchinson M.I."/>
            <person name="Powell A.J."/>
            <person name="Barry K."/>
            <person name="Miller A.N."/>
            <person name="Grigoriev I.V."/>
            <person name="Debuchy R."/>
            <person name="Gladieux P."/>
            <person name="Hiltunen Thoren M."/>
            <person name="Johannesson H."/>
        </authorList>
    </citation>
    <scope>NUCLEOTIDE SEQUENCE [LARGE SCALE GENOMIC DNA]</scope>
    <source>
        <strain evidence="13">CBS 340.73</strain>
    </source>
</reference>
<dbReference type="AlphaFoldDB" id="A0AAN6MZ11"/>
<keyword evidence="5 11" id="KW-0812">Transmembrane</keyword>
<keyword evidence="9 11" id="KW-0472">Membrane</keyword>
<evidence type="ECO:0000313" key="12">
    <source>
        <dbReference type="EMBL" id="KAK3936142.1"/>
    </source>
</evidence>
<evidence type="ECO:0000256" key="11">
    <source>
        <dbReference type="SAM" id="Phobius"/>
    </source>
</evidence>
<evidence type="ECO:0000256" key="2">
    <source>
        <dbReference type="ARBA" id="ARBA00010794"/>
    </source>
</evidence>
<dbReference type="PANTHER" id="PTHR13205">
    <property type="entry name" value="TRANSMEMBRANE PROTEIN 15-RELATED"/>
    <property type="match status" value="1"/>
</dbReference>
<feature type="compositionally biased region" description="Low complexity" evidence="10">
    <location>
        <begin position="64"/>
        <end position="76"/>
    </location>
</feature>
<dbReference type="InterPro" id="IPR032974">
    <property type="entry name" value="Polypren_kinase"/>
</dbReference>
<keyword evidence="7" id="KW-0256">Endoplasmic reticulum</keyword>
<evidence type="ECO:0000256" key="7">
    <source>
        <dbReference type="ARBA" id="ARBA00022824"/>
    </source>
</evidence>
<dbReference type="GO" id="GO:0004168">
    <property type="term" value="F:dolichol kinase activity"/>
    <property type="evidence" value="ECO:0007669"/>
    <property type="project" value="UniProtKB-EC"/>
</dbReference>
<evidence type="ECO:0000256" key="6">
    <source>
        <dbReference type="ARBA" id="ARBA00022777"/>
    </source>
</evidence>
<keyword evidence="4" id="KW-0808">Transferase</keyword>
<keyword evidence="6 12" id="KW-0418">Kinase</keyword>
<evidence type="ECO:0000256" key="4">
    <source>
        <dbReference type="ARBA" id="ARBA00022679"/>
    </source>
</evidence>
<comment type="caution">
    <text evidence="12">The sequence shown here is derived from an EMBL/GenBank/DDBJ whole genome shotgun (WGS) entry which is preliminary data.</text>
</comment>
<accession>A0AAN6MZ11</accession>
<dbReference type="EMBL" id="MU853893">
    <property type="protein sequence ID" value="KAK3936142.1"/>
    <property type="molecule type" value="Genomic_DNA"/>
</dbReference>